<dbReference type="PANTHER" id="PTHR44858:SF1">
    <property type="entry name" value="UDP-N-ACETYLGLUCOSAMINE--PEPTIDE N-ACETYLGLUCOSAMINYLTRANSFERASE SPINDLY-RELATED"/>
    <property type="match status" value="1"/>
</dbReference>
<dbReference type="SMART" id="SM00028">
    <property type="entry name" value="TPR"/>
    <property type="match status" value="6"/>
</dbReference>
<feature type="domain" description="BioF2-like acetyltransferase" evidence="4">
    <location>
        <begin position="192"/>
        <end position="336"/>
    </location>
</feature>
<evidence type="ECO:0000256" key="3">
    <source>
        <dbReference type="PROSITE-ProRule" id="PRU00339"/>
    </source>
</evidence>
<dbReference type="InterPro" id="IPR019734">
    <property type="entry name" value="TPR_rpt"/>
</dbReference>
<dbReference type="InterPro" id="IPR016181">
    <property type="entry name" value="Acyl_CoA_acyltransferase"/>
</dbReference>
<keyword evidence="1" id="KW-0677">Repeat</keyword>
<evidence type="ECO:0000313" key="6">
    <source>
        <dbReference type="Proteomes" id="UP001483337"/>
    </source>
</evidence>
<gene>
    <name evidence="5" type="ORF">WJM97_04825</name>
</gene>
<evidence type="ECO:0000259" key="4">
    <source>
        <dbReference type="Pfam" id="PF13480"/>
    </source>
</evidence>
<dbReference type="InterPro" id="IPR038740">
    <property type="entry name" value="BioF2-like_GNAT_dom"/>
</dbReference>
<evidence type="ECO:0000256" key="2">
    <source>
        <dbReference type="ARBA" id="ARBA00022803"/>
    </source>
</evidence>
<keyword evidence="5" id="KW-0012">Acyltransferase</keyword>
<organism evidence="5 6">
    <name type="scientific">Okeanomitos corallinicola TIOX110</name>
    <dbReference type="NCBI Taxonomy" id="3133117"/>
    <lineage>
        <taxon>Bacteria</taxon>
        <taxon>Bacillati</taxon>
        <taxon>Cyanobacteriota</taxon>
        <taxon>Cyanophyceae</taxon>
        <taxon>Nostocales</taxon>
        <taxon>Aphanizomenonaceae</taxon>
        <taxon>Okeanomitos</taxon>
    </lineage>
</organism>
<dbReference type="PANTHER" id="PTHR44858">
    <property type="entry name" value="TETRATRICOPEPTIDE REPEAT PROTEIN 6"/>
    <property type="match status" value="1"/>
</dbReference>
<dbReference type="EMBL" id="CP150886">
    <property type="protein sequence ID" value="WZB89006.1"/>
    <property type="molecule type" value="Genomic_DNA"/>
</dbReference>
<protein>
    <submittedName>
        <fullName evidence="5">GNAT family N-acetyltransferase</fullName>
        <ecNumber evidence="5">2.3.1.-</ecNumber>
    </submittedName>
</protein>
<dbReference type="Proteomes" id="UP001483337">
    <property type="component" value="Chromosome"/>
</dbReference>
<dbReference type="SUPFAM" id="SSF55729">
    <property type="entry name" value="Acyl-CoA N-acyltransferases (Nat)"/>
    <property type="match status" value="1"/>
</dbReference>
<dbReference type="RefSeq" id="WP_353931911.1">
    <property type="nucleotide sequence ID" value="NZ_CP150886.1"/>
</dbReference>
<dbReference type="Pfam" id="PF13181">
    <property type="entry name" value="TPR_8"/>
    <property type="match status" value="1"/>
</dbReference>
<evidence type="ECO:0000256" key="1">
    <source>
        <dbReference type="ARBA" id="ARBA00022737"/>
    </source>
</evidence>
<dbReference type="GO" id="GO:0016746">
    <property type="term" value="F:acyltransferase activity"/>
    <property type="evidence" value="ECO:0007669"/>
    <property type="project" value="UniProtKB-KW"/>
</dbReference>
<name>A0ABZ2UV71_9CYAN</name>
<dbReference type="SUPFAM" id="SSF48452">
    <property type="entry name" value="TPR-like"/>
    <property type="match status" value="1"/>
</dbReference>
<accession>A0ABZ2UV71</accession>
<dbReference type="EC" id="2.3.1.-" evidence="5"/>
<sequence length="604" mass="70278">MQVSLINNLEKFQQLRTDWEAIYEADPQAQFFLSWIWFYEWFQIKGKGDSWFVLAAKPDHNSSYAAFFPLRMKTNQEDGDKVCDELYMGGNSMADYTGLICLPEYEEETIHAFATYIQENLEWLEWSNFHFKNILETDQRMLLLAKTLANNDFEIYQYHFQNKQDNTNNYCCPYIPLPEDWEQYLQNYLSANTRQKFRRFLRKIDNSDEFKITHVNADNLEQHLQILLDLWQFRWRNRKGEEATELFLKFINHMLRRCFHHNCLYLPVLWQGDVPLAAIANFIDANKKSFLFYIAGRDDTVNNPPPGIVLHTYSIRYAIQNGFKIYDFLRGDEDYKFSFAPETRLIKHILLKRKNVNSQQINSGLKGISTALQFAVQYHQSNSLKEAEKCYSYVLKVQNNYPDALYGMSLIARQKGNFQEAEKFLNTILQFQPESAKTWFSLGNLYQAQTQFQQAESAYKKAITLQPDSASIYNNLGYTLQQQSKFDQAVSCYQNALNVQPNCLEAYVNLGNLLHTQGKLSSDQQIHCGKLNQKLGFSRKKAGDLSTAVAYYQQAILLLGSTQSTNANYDQCVALQTQGELKEAIACYEKVLESNPHYAPDVKA</sequence>
<dbReference type="Pfam" id="PF13432">
    <property type="entry name" value="TPR_16"/>
    <property type="match status" value="1"/>
</dbReference>
<reference evidence="5 6" key="1">
    <citation type="submission" date="2024-04" db="EMBL/GenBank/DDBJ databases">
        <title>Okeanomitos corallinicola gen. &amp; sp. nov. (Nostocales, Cyanobacteria), a new toxic marine heterocyst-forming cyanobacterium from a coral reef.</title>
        <authorList>
            <person name="Li H."/>
            <person name="Li R."/>
            <person name="Kang J."/>
            <person name="Hii K.S."/>
            <person name="Mohamed H.F."/>
            <person name="Xu X."/>
            <person name="Luo Z."/>
        </authorList>
    </citation>
    <scope>NUCLEOTIDE SEQUENCE [LARGE SCALE GENOMIC DNA]</scope>
    <source>
        <strain evidence="5 6">TIOX110</strain>
    </source>
</reference>
<feature type="repeat" description="TPR" evidence="3">
    <location>
        <begin position="436"/>
        <end position="469"/>
    </location>
</feature>
<feature type="repeat" description="TPR" evidence="3">
    <location>
        <begin position="402"/>
        <end position="435"/>
    </location>
</feature>
<feature type="repeat" description="TPR" evidence="3">
    <location>
        <begin position="470"/>
        <end position="503"/>
    </location>
</feature>
<proteinExistence type="predicted"/>
<dbReference type="InterPro" id="IPR011990">
    <property type="entry name" value="TPR-like_helical_dom_sf"/>
</dbReference>
<dbReference type="Pfam" id="PF00515">
    <property type="entry name" value="TPR_1"/>
    <property type="match status" value="2"/>
</dbReference>
<dbReference type="Pfam" id="PF13480">
    <property type="entry name" value="Acetyltransf_6"/>
    <property type="match status" value="1"/>
</dbReference>
<keyword evidence="5" id="KW-0808">Transferase</keyword>
<dbReference type="Gene3D" id="3.40.630.30">
    <property type="match status" value="1"/>
</dbReference>
<dbReference type="InterPro" id="IPR050498">
    <property type="entry name" value="Ycf3"/>
</dbReference>
<dbReference type="Gene3D" id="1.25.40.10">
    <property type="entry name" value="Tetratricopeptide repeat domain"/>
    <property type="match status" value="3"/>
</dbReference>
<keyword evidence="2 3" id="KW-0802">TPR repeat</keyword>
<dbReference type="PROSITE" id="PS50005">
    <property type="entry name" value="TPR"/>
    <property type="match status" value="3"/>
</dbReference>
<evidence type="ECO:0000313" key="5">
    <source>
        <dbReference type="EMBL" id="WZB89006.1"/>
    </source>
</evidence>
<dbReference type="PROSITE" id="PS50293">
    <property type="entry name" value="TPR_REGION"/>
    <property type="match status" value="2"/>
</dbReference>
<keyword evidence="6" id="KW-1185">Reference proteome</keyword>